<evidence type="ECO:0000256" key="1">
    <source>
        <dbReference type="SAM" id="MobiDB-lite"/>
    </source>
</evidence>
<evidence type="ECO:0000313" key="3">
    <source>
        <dbReference type="Proteomes" id="UP000249464"/>
    </source>
</evidence>
<feature type="compositionally biased region" description="Acidic residues" evidence="1">
    <location>
        <begin position="431"/>
        <end position="448"/>
    </location>
</feature>
<protein>
    <submittedName>
        <fullName evidence="2">BQ5605_C040g11912 protein</fullName>
    </submittedName>
</protein>
<dbReference type="AlphaFoldDB" id="A0A2X0PQ93"/>
<feature type="compositionally biased region" description="Polar residues" evidence="1">
    <location>
        <begin position="366"/>
        <end position="392"/>
    </location>
</feature>
<dbReference type="Proteomes" id="UP000249464">
    <property type="component" value="Unassembled WGS sequence"/>
</dbReference>
<accession>A0A2X0PQ93</accession>
<gene>
    <name evidence="2" type="primary">BQ5605_C040g11912</name>
    <name evidence="2" type="ORF">BQ5605_C040G11912</name>
</gene>
<proteinExistence type="predicted"/>
<sequence length="448" mass="50181">MLRDDQAFLDFKPAHELTIQEQQRDLAERLLFCKELNIVPGPNAGRGLHIHHHHPLYPPTSAMAMKDASRKLKGSETDYRDVVQPDTIRITLSLATHKSFPRVDVEKALIAHYNTAKPKSMCLFSISNANISKLGSKFDNLLSDICGISPRVIPADPSKGRNHAVHTYDINFRNARAFARACQRPAFQYRGSPTTITLPHSPIDRVVEIRLRCHSDRDDPDFWLNGIRVALRKSAETYNKTWGTKIATPEILHFQRNLEVVPEEPLQLIFSGDYWFYVQLPEEAMKDVDFNTFSPVHLTNRQGAVVALNNDLQVGFCGYCRRPGHVRSVCPIQQAKIQRQVVGLNRAVASKPRATSDRGTGDGWATATQSSKARPITTPSPATGANGMTLTNAFAGLQEEDMEEEGDEEIEENRAEGGDGQKEEMRNGPEEKEDGGSQEEEETEDEQK</sequence>
<name>A0A2X0PQ93_9BASI</name>
<feature type="compositionally biased region" description="Basic and acidic residues" evidence="1">
    <location>
        <begin position="412"/>
        <end position="430"/>
    </location>
</feature>
<keyword evidence="3" id="KW-1185">Reference proteome</keyword>
<organism evidence="2 3">
    <name type="scientific">Microbotryum silenes-dioicae</name>
    <dbReference type="NCBI Taxonomy" id="796604"/>
    <lineage>
        <taxon>Eukaryota</taxon>
        <taxon>Fungi</taxon>
        <taxon>Dikarya</taxon>
        <taxon>Basidiomycota</taxon>
        <taxon>Pucciniomycotina</taxon>
        <taxon>Microbotryomycetes</taxon>
        <taxon>Microbotryales</taxon>
        <taxon>Microbotryaceae</taxon>
        <taxon>Microbotryum</taxon>
    </lineage>
</organism>
<reference evidence="2 3" key="1">
    <citation type="submission" date="2016-11" db="EMBL/GenBank/DDBJ databases">
        <authorList>
            <person name="Jaros S."/>
            <person name="Januszkiewicz K."/>
            <person name="Wedrychowicz H."/>
        </authorList>
    </citation>
    <scope>NUCLEOTIDE SEQUENCE [LARGE SCALE GENOMIC DNA]</scope>
</reference>
<dbReference type="EMBL" id="FQNC01000118">
    <property type="protein sequence ID" value="SGZ32768.1"/>
    <property type="molecule type" value="Genomic_DNA"/>
</dbReference>
<feature type="region of interest" description="Disordered" evidence="1">
    <location>
        <begin position="348"/>
        <end position="448"/>
    </location>
</feature>
<evidence type="ECO:0000313" key="2">
    <source>
        <dbReference type="EMBL" id="SGZ32768.1"/>
    </source>
</evidence>
<feature type="compositionally biased region" description="Acidic residues" evidence="1">
    <location>
        <begin position="398"/>
        <end position="411"/>
    </location>
</feature>